<accession>A0A8J7K9T0</accession>
<dbReference type="AlphaFoldDB" id="A0A8J7K9T0"/>
<dbReference type="InterPro" id="IPR003738">
    <property type="entry name" value="SRAP"/>
</dbReference>
<gene>
    <name evidence="9" type="ORF">IOQ59_07700</name>
</gene>
<keyword evidence="6" id="KW-0238">DNA-binding</keyword>
<evidence type="ECO:0000256" key="2">
    <source>
        <dbReference type="ARBA" id="ARBA00022670"/>
    </source>
</evidence>
<evidence type="ECO:0000313" key="10">
    <source>
        <dbReference type="Proteomes" id="UP000640333"/>
    </source>
</evidence>
<dbReference type="PANTHER" id="PTHR13604:SF0">
    <property type="entry name" value="ABASIC SITE PROCESSING PROTEIN HMCES"/>
    <property type="match status" value="1"/>
</dbReference>
<protein>
    <recommendedName>
        <fullName evidence="8">Abasic site processing protein</fullName>
        <ecNumber evidence="8">3.4.-.-</ecNumber>
    </recommendedName>
</protein>
<dbReference type="GO" id="GO:0016829">
    <property type="term" value="F:lyase activity"/>
    <property type="evidence" value="ECO:0007669"/>
    <property type="project" value="UniProtKB-KW"/>
</dbReference>
<dbReference type="EC" id="3.4.-.-" evidence="8"/>
<evidence type="ECO:0000256" key="8">
    <source>
        <dbReference type="RuleBase" id="RU364100"/>
    </source>
</evidence>
<evidence type="ECO:0000256" key="3">
    <source>
        <dbReference type="ARBA" id="ARBA00022763"/>
    </source>
</evidence>
<evidence type="ECO:0000256" key="1">
    <source>
        <dbReference type="ARBA" id="ARBA00008136"/>
    </source>
</evidence>
<evidence type="ECO:0000256" key="5">
    <source>
        <dbReference type="ARBA" id="ARBA00023124"/>
    </source>
</evidence>
<dbReference type="GO" id="GO:0008233">
    <property type="term" value="F:peptidase activity"/>
    <property type="evidence" value="ECO:0007669"/>
    <property type="project" value="UniProtKB-KW"/>
</dbReference>
<keyword evidence="10" id="KW-1185">Reference proteome</keyword>
<dbReference type="SUPFAM" id="SSF143081">
    <property type="entry name" value="BB1717-like"/>
    <property type="match status" value="1"/>
</dbReference>
<name>A0A8J7K9T0_9GAMM</name>
<dbReference type="EMBL" id="JADEYS010000006">
    <property type="protein sequence ID" value="MBE9397141.1"/>
    <property type="molecule type" value="Genomic_DNA"/>
</dbReference>
<evidence type="ECO:0000313" key="9">
    <source>
        <dbReference type="EMBL" id="MBE9397141.1"/>
    </source>
</evidence>
<dbReference type="Pfam" id="PF02586">
    <property type="entry name" value="SRAP"/>
    <property type="match status" value="1"/>
</dbReference>
<dbReference type="Proteomes" id="UP000640333">
    <property type="component" value="Unassembled WGS sequence"/>
</dbReference>
<dbReference type="RefSeq" id="WP_193952688.1">
    <property type="nucleotide sequence ID" value="NZ_JADEYS010000006.1"/>
</dbReference>
<keyword evidence="3" id="KW-0227">DNA damage</keyword>
<reference evidence="9" key="1">
    <citation type="submission" date="2020-10" db="EMBL/GenBank/DDBJ databases">
        <title>Bacterium isolated from coastal waters sediment.</title>
        <authorList>
            <person name="Chen R.-J."/>
            <person name="Lu D.-C."/>
            <person name="Zhu K.-L."/>
            <person name="Du Z.-J."/>
        </authorList>
    </citation>
    <scope>NUCLEOTIDE SEQUENCE</scope>
    <source>
        <strain evidence="9">N1Y112</strain>
    </source>
</reference>
<dbReference type="GO" id="GO:0106300">
    <property type="term" value="P:protein-DNA covalent cross-linking repair"/>
    <property type="evidence" value="ECO:0007669"/>
    <property type="project" value="InterPro"/>
</dbReference>
<dbReference type="GO" id="GO:0003697">
    <property type="term" value="F:single-stranded DNA binding"/>
    <property type="evidence" value="ECO:0007669"/>
    <property type="project" value="InterPro"/>
</dbReference>
<keyword evidence="2 8" id="KW-0645">Protease</keyword>
<dbReference type="Gene3D" id="3.90.1680.10">
    <property type="entry name" value="SOS response associated peptidase-like"/>
    <property type="match status" value="1"/>
</dbReference>
<evidence type="ECO:0000256" key="6">
    <source>
        <dbReference type="ARBA" id="ARBA00023125"/>
    </source>
</evidence>
<comment type="caution">
    <text evidence="9">The sequence shown here is derived from an EMBL/GenBank/DDBJ whole genome shotgun (WGS) entry which is preliminary data.</text>
</comment>
<sequence>MCGRYNIIDDPYTRALLEILDIHGHLETRYNIAPTERVPVIRQGQAGNELSSMRWWLVPSWVKEPSTRYSMFNARAEGLVESRAFRHSFKRQRCILPASSFIEWHTEDGKQPYEIRAETGALAFAGLWECWGTGAEQIYSCAMITTDAVSEFRDIHTRMPVMLAPDMFQQWLEPAIDGKALMPFLLPQLPTSLLVVAVDPRINLSRLKEAPEPISEVGMIVAT</sequence>
<keyword evidence="4 8" id="KW-0378">Hydrolase</keyword>
<comment type="similarity">
    <text evidence="1 8">Belongs to the SOS response-associated peptidase family.</text>
</comment>
<proteinExistence type="inferred from homology"/>
<dbReference type="GO" id="GO:0006508">
    <property type="term" value="P:proteolysis"/>
    <property type="evidence" value="ECO:0007669"/>
    <property type="project" value="UniProtKB-KW"/>
</dbReference>
<evidence type="ECO:0000256" key="4">
    <source>
        <dbReference type="ARBA" id="ARBA00022801"/>
    </source>
</evidence>
<organism evidence="9 10">
    <name type="scientific">Pontibacterium sinense</name>
    <dbReference type="NCBI Taxonomy" id="2781979"/>
    <lineage>
        <taxon>Bacteria</taxon>
        <taxon>Pseudomonadati</taxon>
        <taxon>Pseudomonadota</taxon>
        <taxon>Gammaproteobacteria</taxon>
        <taxon>Oceanospirillales</taxon>
        <taxon>Oceanospirillaceae</taxon>
        <taxon>Pontibacterium</taxon>
    </lineage>
</organism>
<keyword evidence="7" id="KW-0456">Lyase</keyword>
<keyword evidence="5" id="KW-0190">Covalent protein-DNA linkage</keyword>
<dbReference type="PANTHER" id="PTHR13604">
    <property type="entry name" value="DC12-RELATED"/>
    <property type="match status" value="1"/>
</dbReference>
<dbReference type="InterPro" id="IPR036590">
    <property type="entry name" value="SRAP-like"/>
</dbReference>
<evidence type="ECO:0000256" key="7">
    <source>
        <dbReference type="ARBA" id="ARBA00023239"/>
    </source>
</evidence>